<name>A0A9P7YDS8_9HELO</name>
<dbReference type="AlphaFoldDB" id="A0A9P7YDS8"/>
<protein>
    <submittedName>
        <fullName evidence="1">Uncharacterized protein</fullName>
    </submittedName>
</protein>
<dbReference type="OrthoDB" id="3595120at2759"/>
<keyword evidence="2" id="KW-1185">Reference proteome</keyword>
<dbReference type="Proteomes" id="UP000824998">
    <property type="component" value="Unassembled WGS sequence"/>
</dbReference>
<proteinExistence type="predicted"/>
<evidence type="ECO:0000313" key="2">
    <source>
        <dbReference type="Proteomes" id="UP000824998"/>
    </source>
</evidence>
<evidence type="ECO:0000313" key="1">
    <source>
        <dbReference type="EMBL" id="KAG9231168.1"/>
    </source>
</evidence>
<sequence>MSSKLPRFEQSGKYDGGIPAEIWLDRLDYDFEVADQEDPTPTLYLRSISMLLIGEASRKFRCNSRMKAIMENRAIATSDNKAEVIEWLKTQYPYTDEEIEEPDVMVEVSELAQGPTESLLLHYDRVLALLKRTGTKDQDRALTDSSALKDNDKFILKSMTSAFVRGVRDDKLRTHALGRDVLVVPCLWKAYEILCMSSSAIQAQEKIEAEIEEKRHIRRMEEYIYAQTGVPAVVALSANRSLKSLRPLFHEV</sequence>
<gene>
    <name evidence="1" type="ORF">BJ875DRAFT_517929</name>
</gene>
<reference evidence="1" key="1">
    <citation type="journal article" date="2021" name="IMA Fungus">
        <title>Genomic characterization of three marine fungi, including Emericellopsis atlantica sp. nov. with signatures of a generalist lifestyle and marine biomass degradation.</title>
        <authorList>
            <person name="Hagestad O.C."/>
            <person name="Hou L."/>
            <person name="Andersen J.H."/>
            <person name="Hansen E.H."/>
            <person name="Altermark B."/>
            <person name="Li C."/>
            <person name="Kuhnert E."/>
            <person name="Cox R.J."/>
            <person name="Crous P.W."/>
            <person name="Spatafora J.W."/>
            <person name="Lail K."/>
            <person name="Amirebrahimi M."/>
            <person name="Lipzen A."/>
            <person name="Pangilinan J."/>
            <person name="Andreopoulos W."/>
            <person name="Hayes R.D."/>
            <person name="Ng V."/>
            <person name="Grigoriev I.V."/>
            <person name="Jackson S.A."/>
            <person name="Sutton T.D.S."/>
            <person name="Dobson A.D.W."/>
            <person name="Rama T."/>
        </authorList>
    </citation>
    <scope>NUCLEOTIDE SEQUENCE</scope>
    <source>
        <strain evidence="1">TRa018bII</strain>
    </source>
</reference>
<accession>A0A9P7YDS8</accession>
<dbReference type="EMBL" id="MU251620">
    <property type="protein sequence ID" value="KAG9231168.1"/>
    <property type="molecule type" value="Genomic_DNA"/>
</dbReference>
<comment type="caution">
    <text evidence="1">The sequence shown here is derived from an EMBL/GenBank/DDBJ whole genome shotgun (WGS) entry which is preliminary data.</text>
</comment>
<organism evidence="1 2">
    <name type="scientific">Amylocarpus encephaloides</name>
    <dbReference type="NCBI Taxonomy" id="45428"/>
    <lineage>
        <taxon>Eukaryota</taxon>
        <taxon>Fungi</taxon>
        <taxon>Dikarya</taxon>
        <taxon>Ascomycota</taxon>
        <taxon>Pezizomycotina</taxon>
        <taxon>Leotiomycetes</taxon>
        <taxon>Helotiales</taxon>
        <taxon>Helotiales incertae sedis</taxon>
        <taxon>Amylocarpus</taxon>
    </lineage>
</organism>